<dbReference type="EMBL" id="JAAXPR010000028">
    <property type="protein sequence ID" value="NKZ21269.1"/>
    <property type="molecule type" value="Genomic_DNA"/>
</dbReference>
<dbReference type="GO" id="GO:0033745">
    <property type="term" value="F:L-methionine-(R)-S-oxide reductase activity"/>
    <property type="evidence" value="ECO:0007669"/>
    <property type="project" value="TreeGrafter"/>
</dbReference>
<protein>
    <submittedName>
        <fullName evidence="3">GAF domain-containing protein</fullName>
    </submittedName>
</protein>
<reference evidence="3 4" key="1">
    <citation type="submission" date="2020-04" db="EMBL/GenBank/DDBJ databases">
        <title>MicrobeNet Type strains.</title>
        <authorList>
            <person name="Nicholson A.C."/>
        </authorList>
    </citation>
    <scope>NUCLEOTIDE SEQUENCE [LARGE SCALE GENOMIC DNA]</scope>
    <source>
        <strain evidence="3 4">CCUG 69612</strain>
    </source>
</reference>
<sequence length="165" mass="18281">MKDSEKYVHYDLLLLQLEALLEDETNPLSNLSNASALLKQALPRSVFAGFYLFDGKELILGPFQGGVSCVHIPLGKGVCGESALKRETLVVDDVTIHPNYIACDAAAMSEIVIPMVKDGYLLGVLDLDSAFKADYDAIDRDYLERFVTLLVDKTVWDFKMFGEKA</sequence>
<feature type="domain" description="GAF" evidence="2">
    <location>
        <begin position="44"/>
        <end position="149"/>
    </location>
</feature>
<dbReference type="RefSeq" id="WP_168549997.1">
    <property type="nucleotide sequence ID" value="NZ_JAAXPR010000028.1"/>
</dbReference>
<dbReference type="Gene3D" id="3.30.450.40">
    <property type="match status" value="1"/>
</dbReference>
<dbReference type="GO" id="GO:0005829">
    <property type="term" value="C:cytosol"/>
    <property type="evidence" value="ECO:0007669"/>
    <property type="project" value="TreeGrafter"/>
</dbReference>
<dbReference type="Proteomes" id="UP000522720">
    <property type="component" value="Unassembled WGS sequence"/>
</dbReference>
<evidence type="ECO:0000313" key="4">
    <source>
        <dbReference type="Proteomes" id="UP000522720"/>
    </source>
</evidence>
<name>A0A7X6N0U7_9STRE</name>
<dbReference type="PANTHER" id="PTHR21021">
    <property type="entry name" value="GAF/PUTATIVE CYTOSKELETAL PROTEIN"/>
    <property type="match status" value="1"/>
</dbReference>
<keyword evidence="4" id="KW-1185">Reference proteome</keyword>
<comment type="similarity">
    <text evidence="1">Belongs to the free Met sulfoxide reductase family.</text>
</comment>
<gene>
    <name evidence="3" type="ORF">HF992_10660</name>
</gene>
<dbReference type="InterPro" id="IPR029016">
    <property type="entry name" value="GAF-like_dom_sf"/>
</dbReference>
<organism evidence="3 4">
    <name type="scientific">Streptococcus ovuberis</name>
    <dbReference type="NCBI Taxonomy" id="1936207"/>
    <lineage>
        <taxon>Bacteria</taxon>
        <taxon>Bacillati</taxon>
        <taxon>Bacillota</taxon>
        <taxon>Bacilli</taxon>
        <taxon>Lactobacillales</taxon>
        <taxon>Streptococcaceae</taxon>
        <taxon>Streptococcus</taxon>
    </lineage>
</organism>
<dbReference type="AlphaFoldDB" id="A0A7X6N0U7"/>
<dbReference type="InterPro" id="IPR051330">
    <property type="entry name" value="Phosphatase_reg/MetRdx"/>
</dbReference>
<dbReference type="Pfam" id="PF13185">
    <property type="entry name" value="GAF_2"/>
    <property type="match status" value="1"/>
</dbReference>
<evidence type="ECO:0000259" key="2">
    <source>
        <dbReference type="Pfam" id="PF13185"/>
    </source>
</evidence>
<dbReference type="FunFam" id="3.30.450.40:FF:000008">
    <property type="entry name" value="GAF domain-containing proteins"/>
    <property type="match status" value="1"/>
</dbReference>
<dbReference type="SUPFAM" id="SSF55781">
    <property type="entry name" value="GAF domain-like"/>
    <property type="match status" value="1"/>
</dbReference>
<dbReference type="PANTHER" id="PTHR21021:SF15">
    <property type="entry name" value="FREE METHIONINE-R-SULFOXIDE REDUCTASE"/>
    <property type="match status" value="1"/>
</dbReference>
<proteinExistence type="inferred from homology"/>
<comment type="caution">
    <text evidence="3">The sequence shown here is derived from an EMBL/GenBank/DDBJ whole genome shotgun (WGS) entry which is preliminary data.</text>
</comment>
<evidence type="ECO:0000256" key="1">
    <source>
        <dbReference type="ARBA" id="ARBA00038454"/>
    </source>
</evidence>
<dbReference type="InterPro" id="IPR003018">
    <property type="entry name" value="GAF"/>
</dbReference>
<accession>A0A7X6N0U7</accession>
<evidence type="ECO:0000313" key="3">
    <source>
        <dbReference type="EMBL" id="NKZ21269.1"/>
    </source>
</evidence>